<name>A0A934TTM3_9BURK</name>
<accession>A0A934TTM3</accession>
<dbReference type="AlphaFoldDB" id="A0A934TTM3"/>
<dbReference type="RefSeq" id="WP_201172748.1">
    <property type="nucleotide sequence ID" value="NZ_JAEPWM010000005.1"/>
</dbReference>
<comment type="caution">
    <text evidence="2">The sequence shown here is derived from an EMBL/GenBank/DDBJ whole genome shotgun (WGS) entry which is preliminary data.</text>
</comment>
<dbReference type="EMBL" id="JAEPWM010000005">
    <property type="protein sequence ID" value="MBK6007347.1"/>
    <property type="molecule type" value="Genomic_DNA"/>
</dbReference>
<sequence length="77" mass="8515">MTDKRKQPARRQPKKSPVPPRHPAAPEVDAGELADAESLDPAETLREAEEEIGINEWLDPDTGEPAEGQSPPHIERE</sequence>
<reference evidence="2" key="1">
    <citation type="journal article" date="2012" name="J. Microbiol. Biotechnol.">
        <title>Ramlibacter ginsenosidimutans sp. nov., with ginsenoside-converting activity.</title>
        <authorList>
            <person name="Wang L."/>
            <person name="An D.S."/>
            <person name="Kim S.G."/>
            <person name="Jin F.X."/>
            <person name="Kim S.C."/>
            <person name="Lee S.T."/>
            <person name="Im W.T."/>
        </authorList>
    </citation>
    <scope>NUCLEOTIDE SEQUENCE</scope>
    <source>
        <strain evidence="2">KACC 17527</strain>
    </source>
</reference>
<protein>
    <submittedName>
        <fullName evidence="2">Uncharacterized protein</fullName>
    </submittedName>
</protein>
<reference evidence="2" key="2">
    <citation type="submission" date="2021-01" db="EMBL/GenBank/DDBJ databases">
        <authorList>
            <person name="Kang M."/>
        </authorList>
    </citation>
    <scope>NUCLEOTIDE SEQUENCE</scope>
    <source>
        <strain evidence="2">KACC 17527</strain>
    </source>
</reference>
<proteinExistence type="predicted"/>
<feature type="compositionally biased region" description="Acidic residues" evidence="1">
    <location>
        <begin position="48"/>
        <end position="64"/>
    </location>
</feature>
<gene>
    <name evidence="2" type="ORF">JJB11_14695</name>
</gene>
<feature type="region of interest" description="Disordered" evidence="1">
    <location>
        <begin position="1"/>
        <end position="77"/>
    </location>
</feature>
<dbReference type="Proteomes" id="UP000630528">
    <property type="component" value="Unassembled WGS sequence"/>
</dbReference>
<keyword evidence="3" id="KW-1185">Reference proteome</keyword>
<evidence type="ECO:0000313" key="3">
    <source>
        <dbReference type="Proteomes" id="UP000630528"/>
    </source>
</evidence>
<evidence type="ECO:0000313" key="2">
    <source>
        <dbReference type="EMBL" id="MBK6007347.1"/>
    </source>
</evidence>
<organism evidence="2 3">
    <name type="scientific">Ramlibacter ginsenosidimutans</name>
    <dbReference type="NCBI Taxonomy" id="502333"/>
    <lineage>
        <taxon>Bacteria</taxon>
        <taxon>Pseudomonadati</taxon>
        <taxon>Pseudomonadota</taxon>
        <taxon>Betaproteobacteria</taxon>
        <taxon>Burkholderiales</taxon>
        <taxon>Comamonadaceae</taxon>
        <taxon>Ramlibacter</taxon>
    </lineage>
</organism>
<evidence type="ECO:0000256" key="1">
    <source>
        <dbReference type="SAM" id="MobiDB-lite"/>
    </source>
</evidence>
<feature type="compositionally biased region" description="Acidic residues" evidence="1">
    <location>
        <begin position="29"/>
        <end position="40"/>
    </location>
</feature>